<dbReference type="Proteomes" id="UP000838748">
    <property type="component" value="Unassembled WGS sequence"/>
</dbReference>
<dbReference type="SUPFAM" id="SSF64518">
    <property type="entry name" value="Phase 1 flagellin"/>
    <property type="match status" value="1"/>
</dbReference>
<evidence type="ECO:0000256" key="2">
    <source>
        <dbReference type="ARBA" id="ARBA00005709"/>
    </source>
</evidence>
<dbReference type="Gene3D" id="1.20.1330.10">
    <property type="entry name" value="f41 fragment of flagellin, N-terminal domain"/>
    <property type="match status" value="1"/>
</dbReference>
<comment type="subcellular location">
    <subcellularLocation>
        <location evidence="1">Bacterial flagellum</location>
    </subcellularLocation>
</comment>
<dbReference type="EMBL" id="CAKLDM010000002">
    <property type="protein sequence ID" value="CAH0540105.1"/>
    <property type="molecule type" value="Genomic_DNA"/>
</dbReference>
<protein>
    <recommendedName>
        <fullName evidence="4">Flagellin N-terminal domain-containing protein</fullName>
    </recommendedName>
</protein>
<reference evidence="5" key="1">
    <citation type="submission" date="2021-11" db="EMBL/GenBank/DDBJ databases">
        <authorList>
            <person name="Rodrigo-Torres L."/>
            <person name="Arahal R. D."/>
            <person name="Lucena T."/>
        </authorList>
    </citation>
    <scope>NUCLEOTIDE SEQUENCE</scope>
    <source>
        <strain evidence="5">CECT 7928</strain>
    </source>
</reference>
<evidence type="ECO:0000256" key="3">
    <source>
        <dbReference type="ARBA" id="ARBA00023143"/>
    </source>
</evidence>
<dbReference type="InterPro" id="IPR001029">
    <property type="entry name" value="Flagellin_N"/>
</dbReference>
<dbReference type="Pfam" id="PF00669">
    <property type="entry name" value="Flagellin_N"/>
    <property type="match status" value="1"/>
</dbReference>
<evidence type="ECO:0000313" key="5">
    <source>
        <dbReference type="EMBL" id="CAH0540105.1"/>
    </source>
</evidence>
<proteinExistence type="inferred from homology"/>
<comment type="caution">
    <text evidence="5">The sequence shown here is derived from an EMBL/GenBank/DDBJ whole genome shotgun (WGS) entry which is preliminary data.</text>
</comment>
<name>A0ABM9A6F8_9VIBR</name>
<gene>
    <name evidence="5" type="ORF">VMF7928_02618</name>
</gene>
<keyword evidence="6" id="KW-1185">Reference proteome</keyword>
<evidence type="ECO:0000259" key="4">
    <source>
        <dbReference type="Pfam" id="PF00669"/>
    </source>
</evidence>
<evidence type="ECO:0000313" key="6">
    <source>
        <dbReference type="Proteomes" id="UP000838748"/>
    </source>
</evidence>
<organism evidence="5 6">
    <name type="scientific">Vibrio marisflavi CECT 7928</name>
    <dbReference type="NCBI Taxonomy" id="634439"/>
    <lineage>
        <taxon>Bacteria</taxon>
        <taxon>Pseudomonadati</taxon>
        <taxon>Pseudomonadota</taxon>
        <taxon>Gammaproteobacteria</taxon>
        <taxon>Vibrionales</taxon>
        <taxon>Vibrionaceae</taxon>
        <taxon>Vibrio</taxon>
    </lineage>
</organism>
<keyword evidence="3" id="KW-0975">Bacterial flagellum</keyword>
<feature type="domain" description="Flagellin N-terminal" evidence="4">
    <location>
        <begin position="10"/>
        <end position="140"/>
    </location>
</feature>
<comment type="similarity">
    <text evidence="2">Belongs to the bacterial flagellin family.</text>
</comment>
<accession>A0ABM9A6F8</accession>
<evidence type="ECO:0000256" key="1">
    <source>
        <dbReference type="ARBA" id="ARBA00004365"/>
    </source>
</evidence>
<dbReference type="RefSeq" id="WP_237362134.1">
    <property type="nucleotide sequence ID" value="NZ_CAKLDM010000002.1"/>
</dbReference>
<sequence>MALYLQQSWAFNLADQSTNISNEMNKWSNQLTSGMRITQNADADAYEIYMNQENTATSLTTVKNSLVNASSALGLAQTSFTKILSLLNQAKQVAIKAENNANGSGDYTDLSGQWDSLLSQSTSAATGSKYNGQSLLLTIKTTTNSTSGSTTTYTGGLLQSVANSGTGLIYATDGAGGQGGFSVTNDLTKDLNFSNLANAKLDNSTDAKAALKLVNTAISNIQSDLDEVTTGLNKMQSTSENLGAQISTTQKAATNSTQTDYSSAAQSLALVQSRQTTLIGMVKTNVTNVKQLSQQLSQML</sequence>